<organism evidence="2 3">
    <name type="scientific">Crotalus adamanteus</name>
    <name type="common">Eastern diamondback rattlesnake</name>
    <dbReference type="NCBI Taxonomy" id="8729"/>
    <lineage>
        <taxon>Eukaryota</taxon>
        <taxon>Metazoa</taxon>
        <taxon>Chordata</taxon>
        <taxon>Craniata</taxon>
        <taxon>Vertebrata</taxon>
        <taxon>Euteleostomi</taxon>
        <taxon>Lepidosauria</taxon>
        <taxon>Squamata</taxon>
        <taxon>Bifurcata</taxon>
        <taxon>Unidentata</taxon>
        <taxon>Episquamata</taxon>
        <taxon>Toxicofera</taxon>
        <taxon>Serpentes</taxon>
        <taxon>Colubroidea</taxon>
        <taxon>Viperidae</taxon>
        <taxon>Crotalinae</taxon>
        <taxon>Crotalus</taxon>
    </lineage>
</organism>
<gene>
    <name evidence="2" type="ORF">NXF25_011706</name>
</gene>
<reference evidence="2 3" key="1">
    <citation type="journal article" date="2024" name="Proc. Natl. Acad. Sci. U.S.A.">
        <title>The genetic regulatory architecture and epigenomic basis for age-related changes in rattlesnake venom.</title>
        <authorList>
            <person name="Hogan M.P."/>
            <person name="Holding M.L."/>
            <person name="Nystrom G.S."/>
            <person name="Colston T.J."/>
            <person name="Bartlett D.A."/>
            <person name="Mason A.J."/>
            <person name="Ellsworth S.A."/>
            <person name="Rautsaw R.M."/>
            <person name="Lawrence K.C."/>
            <person name="Strickland J.L."/>
            <person name="He B."/>
            <person name="Fraser P."/>
            <person name="Margres M.J."/>
            <person name="Gilbert D.M."/>
            <person name="Gibbs H.L."/>
            <person name="Parkinson C.L."/>
            <person name="Rokyta D.R."/>
        </authorList>
    </citation>
    <scope>NUCLEOTIDE SEQUENCE [LARGE SCALE GENOMIC DNA]</scope>
    <source>
        <strain evidence="2">DRR0105</strain>
    </source>
</reference>
<name>A0AAW1BHX4_CROAD</name>
<keyword evidence="3" id="KW-1185">Reference proteome</keyword>
<accession>A0AAW1BHX4</accession>
<feature type="region of interest" description="Disordered" evidence="1">
    <location>
        <begin position="1"/>
        <end position="31"/>
    </location>
</feature>
<dbReference type="Proteomes" id="UP001474421">
    <property type="component" value="Unassembled WGS sequence"/>
</dbReference>
<dbReference type="EMBL" id="JAOTOJ010000005">
    <property type="protein sequence ID" value="KAK9400992.1"/>
    <property type="molecule type" value="Genomic_DNA"/>
</dbReference>
<protein>
    <submittedName>
        <fullName evidence="2">Rho guanine nucleotide exchange factor 4</fullName>
    </submittedName>
</protein>
<dbReference type="AlphaFoldDB" id="A0AAW1BHX4"/>
<evidence type="ECO:0000313" key="3">
    <source>
        <dbReference type="Proteomes" id="UP001474421"/>
    </source>
</evidence>
<proteinExistence type="predicted"/>
<evidence type="ECO:0000256" key="1">
    <source>
        <dbReference type="SAM" id="MobiDB-lite"/>
    </source>
</evidence>
<sequence length="96" mass="10855">MEFNKFLNASGGHQRRQEEAFAGAGSNEDNVDNDVDFVQMYLSCLPEGYMKAKFTLAAYLVCWLILKLCKTAWEKQYPAIQKLVSVEARLLCSPLS</sequence>
<evidence type="ECO:0000313" key="2">
    <source>
        <dbReference type="EMBL" id="KAK9400992.1"/>
    </source>
</evidence>
<comment type="caution">
    <text evidence="2">The sequence shown here is derived from an EMBL/GenBank/DDBJ whole genome shotgun (WGS) entry which is preliminary data.</text>
</comment>